<evidence type="ECO:0000313" key="2">
    <source>
        <dbReference type="EMBL" id="HIQ61428.1"/>
    </source>
</evidence>
<dbReference type="EMBL" id="DVFO01000083">
    <property type="protein sequence ID" value="HIQ61428.1"/>
    <property type="molecule type" value="Genomic_DNA"/>
</dbReference>
<evidence type="ECO:0000259" key="1">
    <source>
        <dbReference type="Pfam" id="PF07561"/>
    </source>
</evidence>
<gene>
    <name evidence="2" type="ORF">IAD31_07525</name>
</gene>
<comment type="caution">
    <text evidence="2">The sequence shown here is derived from an EMBL/GenBank/DDBJ whole genome shotgun (WGS) entry which is preliminary data.</text>
</comment>
<accession>A0A9D1CHM3</accession>
<feature type="domain" description="DUF1540" evidence="1">
    <location>
        <begin position="9"/>
        <end position="49"/>
    </location>
</feature>
<reference evidence="2" key="1">
    <citation type="submission" date="2020-10" db="EMBL/GenBank/DDBJ databases">
        <authorList>
            <person name="Gilroy R."/>
        </authorList>
    </citation>
    <scope>NUCLEOTIDE SEQUENCE</scope>
    <source>
        <strain evidence="2">ChiGjej2B2-12916</strain>
    </source>
</reference>
<evidence type="ECO:0000313" key="3">
    <source>
        <dbReference type="Proteomes" id="UP000886879"/>
    </source>
</evidence>
<reference evidence="2" key="2">
    <citation type="journal article" date="2021" name="PeerJ">
        <title>Extensive microbial diversity within the chicken gut microbiome revealed by metagenomics and culture.</title>
        <authorList>
            <person name="Gilroy R."/>
            <person name="Ravi A."/>
            <person name="Getino M."/>
            <person name="Pursley I."/>
            <person name="Horton D.L."/>
            <person name="Alikhan N.F."/>
            <person name="Baker D."/>
            <person name="Gharbi K."/>
            <person name="Hall N."/>
            <person name="Watson M."/>
            <person name="Adriaenssens E.M."/>
            <person name="Foster-Nyarko E."/>
            <person name="Jarju S."/>
            <person name="Secka A."/>
            <person name="Antonio M."/>
            <person name="Oren A."/>
            <person name="Chaudhuri R.R."/>
            <person name="La Ragione R."/>
            <person name="Hildebrand F."/>
            <person name="Pallen M.J."/>
        </authorList>
    </citation>
    <scope>NUCLEOTIDE SEQUENCE</scope>
    <source>
        <strain evidence="2">ChiGjej2B2-12916</strain>
    </source>
</reference>
<organism evidence="2 3">
    <name type="scientific">Candidatus Enterenecus faecium</name>
    <dbReference type="NCBI Taxonomy" id="2840780"/>
    <lineage>
        <taxon>Bacteria</taxon>
        <taxon>Bacillati</taxon>
        <taxon>Bacillota</taxon>
        <taxon>Clostridia</taxon>
        <taxon>Eubacteriales</taxon>
        <taxon>Candidatus Enterenecus</taxon>
    </lineage>
</organism>
<dbReference type="AlphaFoldDB" id="A0A9D1CHM3"/>
<dbReference type="InterPro" id="IPR011437">
    <property type="entry name" value="DUF1540"/>
</dbReference>
<protein>
    <submittedName>
        <fullName evidence="2">DUF1540 domain-containing protein</fullName>
    </submittedName>
</protein>
<proteinExistence type="predicted"/>
<sequence length="58" mass="6311">MYEQPNPSIKCTVSSCAHHKNQSCTLNEIQVGCCQNKVGCCQDTECASFQLGTTNSCH</sequence>
<name>A0A9D1CHM3_9FIRM</name>
<dbReference type="Pfam" id="PF07561">
    <property type="entry name" value="DUF1540"/>
    <property type="match status" value="1"/>
</dbReference>
<dbReference type="Proteomes" id="UP000886879">
    <property type="component" value="Unassembled WGS sequence"/>
</dbReference>